<keyword evidence="2" id="KW-1185">Reference proteome</keyword>
<dbReference type="Proteomes" id="UP000694844">
    <property type="component" value="Chromosome 10"/>
</dbReference>
<keyword evidence="1" id="KW-0812">Transmembrane</keyword>
<dbReference type="RefSeq" id="XP_022311899.1">
    <property type="nucleotide sequence ID" value="XM_022456191.1"/>
</dbReference>
<proteinExistence type="predicted"/>
<dbReference type="KEGG" id="cvn:111117105"/>
<reference evidence="3 4" key="1">
    <citation type="submission" date="2025-04" db="UniProtKB">
        <authorList>
            <consortium name="RefSeq"/>
        </authorList>
    </citation>
    <scope>IDENTIFICATION</scope>
    <source>
        <tissue evidence="3 4">Whole sample</tissue>
    </source>
</reference>
<gene>
    <name evidence="3 4" type="primary">LOC111117105</name>
</gene>
<keyword evidence="1" id="KW-0472">Membrane</keyword>
<organism evidence="2 3">
    <name type="scientific">Crassostrea virginica</name>
    <name type="common">Eastern oyster</name>
    <dbReference type="NCBI Taxonomy" id="6565"/>
    <lineage>
        <taxon>Eukaryota</taxon>
        <taxon>Metazoa</taxon>
        <taxon>Spiralia</taxon>
        <taxon>Lophotrochozoa</taxon>
        <taxon>Mollusca</taxon>
        <taxon>Bivalvia</taxon>
        <taxon>Autobranchia</taxon>
        <taxon>Pteriomorphia</taxon>
        <taxon>Ostreida</taxon>
        <taxon>Ostreoidea</taxon>
        <taxon>Ostreidae</taxon>
        <taxon>Crassostrea</taxon>
    </lineage>
</organism>
<dbReference type="RefSeq" id="XP_022311900.1">
    <property type="nucleotide sequence ID" value="XM_022456192.1"/>
</dbReference>
<sequence length="180" mass="20635">MIRIFKSSQNSKLLNNCFKFITKIFVEYLVCKEGFFGNECSRSCGKCRNKQTCHHINGSCLNGCDEGVQGWNCTTVPITSEEPQTVAIIGGIVAVIVVILIAVAVVFLYKRLNPRIRRQETAGNKRTDSWNIRMKEKRITDNKIIEQQRPDQKNEDSEYYTELQVSNEACQYEVLKNCLK</sequence>
<feature type="transmembrane region" description="Helical" evidence="1">
    <location>
        <begin position="86"/>
        <end position="109"/>
    </location>
</feature>
<keyword evidence="1" id="KW-1133">Transmembrane helix</keyword>
<dbReference type="GeneID" id="111117105"/>
<evidence type="ECO:0000313" key="2">
    <source>
        <dbReference type="Proteomes" id="UP000694844"/>
    </source>
</evidence>
<evidence type="ECO:0000256" key="1">
    <source>
        <dbReference type="SAM" id="Phobius"/>
    </source>
</evidence>
<evidence type="ECO:0000313" key="3">
    <source>
        <dbReference type="RefSeq" id="XP_022311899.1"/>
    </source>
</evidence>
<accession>A0A8B8C9U4</accession>
<name>A0A8B8C9U4_CRAVI</name>
<protein>
    <submittedName>
        <fullName evidence="3 4">Uncharacterized protein LOC111117105 isoform X1</fullName>
    </submittedName>
</protein>
<evidence type="ECO:0000313" key="4">
    <source>
        <dbReference type="RefSeq" id="XP_022311900.1"/>
    </source>
</evidence>
<dbReference type="AlphaFoldDB" id="A0A8B8C9U4"/>
<dbReference type="Gene3D" id="2.170.300.10">
    <property type="entry name" value="Tie2 ligand-binding domain superfamily"/>
    <property type="match status" value="1"/>
</dbReference>